<keyword evidence="2" id="KW-1133">Transmembrane helix</keyword>
<sequence length="141" mass="14803">MMTSAEAPTGSGRPPGAPARPATPATPGAPGTPTPLEPPAKPRSRASRLLKANAVVVVWLGLTVLAALAGDALPAPRWLLVHLFLLGAVTSAILIWSEHFTVTLLHARPRTRAGALPASGPRTPAPPPCWRAPRWRRSFRG</sequence>
<comment type="caution">
    <text evidence="3">The sequence shown here is derived from an EMBL/GenBank/DDBJ whole genome shotgun (WGS) entry which is preliminary data.</text>
</comment>
<keyword evidence="2" id="KW-0812">Transmembrane</keyword>
<feature type="region of interest" description="Disordered" evidence="1">
    <location>
        <begin position="1"/>
        <end position="45"/>
    </location>
</feature>
<feature type="compositionally biased region" description="Low complexity" evidence="1">
    <location>
        <begin position="7"/>
        <end position="29"/>
    </location>
</feature>
<evidence type="ECO:0000313" key="3">
    <source>
        <dbReference type="EMBL" id="MEV0970124.1"/>
    </source>
</evidence>
<gene>
    <name evidence="3" type="ORF">AB0I59_15915</name>
</gene>
<proteinExistence type="predicted"/>
<dbReference type="RefSeq" id="WP_358133365.1">
    <property type="nucleotide sequence ID" value="NZ_JBFALK010000007.1"/>
</dbReference>
<keyword evidence="4" id="KW-1185">Reference proteome</keyword>
<name>A0ABV3GEX4_MICGL</name>
<evidence type="ECO:0000256" key="2">
    <source>
        <dbReference type="SAM" id="Phobius"/>
    </source>
</evidence>
<evidence type="ECO:0000256" key="1">
    <source>
        <dbReference type="SAM" id="MobiDB-lite"/>
    </source>
</evidence>
<feature type="transmembrane region" description="Helical" evidence="2">
    <location>
        <begin position="49"/>
        <end position="69"/>
    </location>
</feature>
<dbReference type="EMBL" id="JBFALK010000007">
    <property type="protein sequence ID" value="MEV0970124.1"/>
    <property type="molecule type" value="Genomic_DNA"/>
</dbReference>
<reference evidence="3 4" key="1">
    <citation type="submission" date="2024-06" db="EMBL/GenBank/DDBJ databases">
        <title>The Natural Products Discovery Center: Release of the First 8490 Sequenced Strains for Exploring Actinobacteria Biosynthetic Diversity.</title>
        <authorList>
            <person name="Kalkreuter E."/>
            <person name="Kautsar S.A."/>
            <person name="Yang D."/>
            <person name="Bader C.D."/>
            <person name="Teijaro C.N."/>
            <person name="Fluegel L."/>
            <person name="Davis C.M."/>
            <person name="Simpson J.R."/>
            <person name="Lauterbach L."/>
            <person name="Steele A.D."/>
            <person name="Gui C."/>
            <person name="Meng S."/>
            <person name="Li G."/>
            <person name="Viehrig K."/>
            <person name="Ye F."/>
            <person name="Su P."/>
            <person name="Kiefer A.F."/>
            <person name="Nichols A."/>
            <person name="Cepeda A.J."/>
            <person name="Yan W."/>
            <person name="Fan B."/>
            <person name="Jiang Y."/>
            <person name="Adhikari A."/>
            <person name="Zheng C.-J."/>
            <person name="Schuster L."/>
            <person name="Cowan T.M."/>
            <person name="Smanski M.J."/>
            <person name="Chevrette M.G."/>
            <person name="De Carvalho L.P.S."/>
            <person name="Shen B."/>
        </authorList>
    </citation>
    <scope>NUCLEOTIDE SEQUENCE [LARGE SCALE GENOMIC DNA]</scope>
    <source>
        <strain evidence="3 4">NPDC050100</strain>
    </source>
</reference>
<organism evidence="3 4">
    <name type="scientific">Microtetraspora glauca</name>
    <dbReference type="NCBI Taxonomy" id="1996"/>
    <lineage>
        <taxon>Bacteria</taxon>
        <taxon>Bacillati</taxon>
        <taxon>Actinomycetota</taxon>
        <taxon>Actinomycetes</taxon>
        <taxon>Streptosporangiales</taxon>
        <taxon>Streptosporangiaceae</taxon>
        <taxon>Microtetraspora</taxon>
    </lineage>
</organism>
<feature type="compositionally biased region" description="Pro residues" evidence="1">
    <location>
        <begin position="30"/>
        <end position="41"/>
    </location>
</feature>
<dbReference type="Proteomes" id="UP001551675">
    <property type="component" value="Unassembled WGS sequence"/>
</dbReference>
<feature type="transmembrane region" description="Helical" evidence="2">
    <location>
        <begin position="75"/>
        <end position="96"/>
    </location>
</feature>
<protein>
    <submittedName>
        <fullName evidence="3">Uncharacterized protein</fullName>
    </submittedName>
</protein>
<keyword evidence="2" id="KW-0472">Membrane</keyword>
<accession>A0ABV3GEX4</accession>
<evidence type="ECO:0000313" key="4">
    <source>
        <dbReference type="Proteomes" id="UP001551675"/>
    </source>
</evidence>